<gene>
    <name evidence="1" type="ORF">COLO4_05630</name>
</gene>
<name>A0A1R3KQC8_9ROSI</name>
<reference evidence="2" key="1">
    <citation type="submission" date="2013-09" db="EMBL/GenBank/DDBJ databases">
        <title>Corchorus olitorius genome sequencing.</title>
        <authorList>
            <person name="Alam M."/>
            <person name="Haque M.S."/>
            <person name="Islam M.S."/>
            <person name="Emdad E.M."/>
            <person name="Islam M.M."/>
            <person name="Ahmed B."/>
            <person name="Halim A."/>
            <person name="Hossen Q.M.M."/>
            <person name="Hossain M.Z."/>
            <person name="Ahmed R."/>
            <person name="Khan M.M."/>
            <person name="Islam R."/>
            <person name="Rashid M.M."/>
            <person name="Khan S.A."/>
            <person name="Rahman M.S."/>
            <person name="Alam M."/>
            <person name="Yahiya A.S."/>
            <person name="Khan M.S."/>
            <person name="Azam M.S."/>
            <person name="Haque T."/>
            <person name="Lashkar M.Z.H."/>
            <person name="Akhand A.I."/>
            <person name="Morshed G."/>
            <person name="Roy S."/>
            <person name="Uddin K.S."/>
            <person name="Rabeya T."/>
            <person name="Hossain A.S."/>
            <person name="Chowdhury A."/>
            <person name="Snigdha A.R."/>
            <person name="Mortoza M.S."/>
            <person name="Matin S.A."/>
            <person name="Hoque S.M.E."/>
            <person name="Islam M.K."/>
            <person name="Roy D.K."/>
            <person name="Haider R."/>
            <person name="Moosa M.M."/>
            <person name="Elias S.M."/>
            <person name="Hasan A.M."/>
            <person name="Jahan S."/>
            <person name="Shafiuddin M."/>
            <person name="Mahmood N."/>
            <person name="Shommy N.S."/>
        </authorList>
    </citation>
    <scope>NUCLEOTIDE SEQUENCE [LARGE SCALE GENOMIC DNA]</scope>
    <source>
        <strain evidence="2">cv. O-4</strain>
    </source>
</reference>
<sequence>MDDWETISHNPRDAIDCVLLTSCQKDVGPNNSPQ</sequence>
<organism evidence="1 2">
    <name type="scientific">Corchorus olitorius</name>
    <dbReference type="NCBI Taxonomy" id="93759"/>
    <lineage>
        <taxon>Eukaryota</taxon>
        <taxon>Viridiplantae</taxon>
        <taxon>Streptophyta</taxon>
        <taxon>Embryophyta</taxon>
        <taxon>Tracheophyta</taxon>
        <taxon>Spermatophyta</taxon>
        <taxon>Magnoliopsida</taxon>
        <taxon>eudicotyledons</taxon>
        <taxon>Gunneridae</taxon>
        <taxon>Pentapetalae</taxon>
        <taxon>rosids</taxon>
        <taxon>malvids</taxon>
        <taxon>Malvales</taxon>
        <taxon>Malvaceae</taxon>
        <taxon>Grewioideae</taxon>
        <taxon>Apeibeae</taxon>
        <taxon>Corchorus</taxon>
    </lineage>
</organism>
<dbReference type="EMBL" id="AWUE01012390">
    <property type="protein sequence ID" value="OMP09277.1"/>
    <property type="molecule type" value="Genomic_DNA"/>
</dbReference>
<evidence type="ECO:0000313" key="1">
    <source>
        <dbReference type="EMBL" id="OMP09277.1"/>
    </source>
</evidence>
<keyword evidence="2" id="KW-1185">Reference proteome</keyword>
<dbReference type="Proteomes" id="UP000187203">
    <property type="component" value="Unassembled WGS sequence"/>
</dbReference>
<comment type="caution">
    <text evidence="1">The sequence shown here is derived from an EMBL/GenBank/DDBJ whole genome shotgun (WGS) entry which is preliminary data.</text>
</comment>
<protein>
    <submittedName>
        <fullName evidence="1">Uncharacterized protein</fullName>
    </submittedName>
</protein>
<accession>A0A1R3KQC8</accession>
<proteinExistence type="predicted"/>
<evidence type="ECO:0000313" key="2">
    <source>
        <dbReference type="Proteomes" id="UP000187203"/>
    </source>
</evidence>
<dbReference type="AlphaFoldDB" id="A0A1R3KQC8"/>